<evidence type="ECO:0000313" key="1">
    <source>
        <dbReference type="EMBL" id="RXI07272.1"/>
    </source>
</evidence>
<sequence length="76" mass="8818">MTKTSDCISGDDVEVKSGTSGTTTMVQSARFEIEKFDGTNNFLYGNVRHAVFEENEEWERLNAHAYVLQFSYWKHY</sequence>
<dbReference type="EMBL" id="RDQH01000328">
    <property type="protein sequence ID" value="RXI07272.1"/>
    <property type="molecule type" value="Genomic_DNA"/>
</dbReference>
<gene>
    <name evidence="1" type="ORF">DVH24_026408</name>
</gene>
<comment type="caution">
    <text evidence="1">The sequence shown here is derived from an EMBL/GenBank/DDBJ whole genome shotgun (WGS) entry which is preliminary data.</text>
</comment>
<organism evidence="1 2">
    <name type="scientific">Malus domestica</name>
    <name type="common">Apple</name>
    <name type="synonym">Pyrus malus</name>
    <dbReference type="NCBI Taxonomy" id="3750"/>
    <lineage>
        <taxon>Eukaryota</taxon>
        <taxon>Viridiplantae</taxon>
        <taxon>Streptophyta</taxon>
        <taxon>Embryophyta</taxon>
        <taxon>Tracheophyta</taxon>
        <taxon>Spermatophyta</taxon>
        <taxon>Magnoliopsida</taxon>
        <taxon>eudicotyledons</taxon>
        <taxon>Gunneridae</taxon>
        <taxon>Pentapetalae</taxon>
        <taxon>rosids</taxon>
        <taxon>fabids</taxon>
        <taxon>Rosales</taxon>
        <taxon>Rosaceae</taxon>
        <taxon>Amygdaloideae</taxon>
        <taxon>Maleae</taxon>
        <taxon>Malus</taxon>
    </lineage>
</organism>
<proteinExistence type="predicted"/>
<dbReference type="Proteomes" id="UP000290289">
    <property type="component" value="Chromosome 2"/>
</dbReference>
<dbReference type="AlphaFoldDB" id="A0A498KNJ5"/>
<reference evidence="1 2" key="1">
    <citation type="submission" date="2018-10" db="EMBL/GenBank/DDBJ databases">
        <title>A high-quality apple genome assembly.</title>
        <authorList>
            <person name="Hu J."/>
        </authorList>
    </citation>
    <scope>NUCLEOTIDE SEQUENCE [LARGE SCALE GENOMIC DNA]</scope>
    <source>
        <strain evidence="2">cv. HFTH1</strain>
        <tissue evidence="1">Young leaf</tissue>
    </source>
</reference>
<protein>
    <submittedName>
        <fullName evidence="1">Uncharacterized protein</fullName>
    </submittedName>
</protein>
<accession>A0A498KNJ5</accession>
<name>A0A498KNJ5_MALDO</name>
<evidence type="ECO:0000313" key="2">
    <source>
        <dbReference type="Proteomes" id="UP000290289"/>
    </source>
</evidence>
<keyword evidence="2" id="KW-1185">Reference proteome</keyword>